<name>A0A023AX77_GRENI</name>
<evidence type="ECO:0000256" key="2">
    <source>
        <dbReference type="ARBA" id="ARBA00011899"/>
    </source>
</evidence>
<feature type="binding site" evidence="10">
    <location>
        <position position="220"/>
    </location>
    <ligand>
        <name>Zn(2+)</name>
        <dbReference type="ChEBI" id="CHEBI:29105"/>
    </ligand>
</feature>
<dbReference type="GeneID" id="22915977"/>
<dbReference type="OrthoDB" id="10264777at2759"/>
<keyword evidence="4 10" id="KW-0479">Metal-binding</keyword>
<keyword evidence="6" id="KW-0119">Carbohydrate metabolism</keyword>
<feature type="binding site" evidence="10">
    <location>
        <position position="199"/>
    </location>
    <ligand>
        <name>Zn(2+)</name>
        <dbReference type="ChEBI" id="CHEBI:29105"/>
    </ligand>
</feature>
<dbReference type="GO" id="GO:0008448">
    <property type="term" value="F:N-acetylglucosamine-6-phosphate deacetylase activity"/>
    <property type="evidence" value="ECO:0007669"/>
    <property type="project" value="UniProtKB-EC"/>
</dbReference>
<feature type="binding site" evidence="9">
    <location>
        <position position="141"/>
    </location>
    <ligand>
        <name>substrate</name>
    </ligand>
</feature>
<dbReference type="PANTHER" id="PTHR11113:SF14">
    <property type="entry name" value="N-ACETYLGLUCOSAMINE-6-PHOSPHATE DEACETYLASE"/>
    <property type="match status" value="1"/>
</dbReference>
<feature type="active site" description="Proton donor/acceptor" evidence="8">
    <location>
        <position position="280"/>
    </location>
</feature>
<feature type="binding site" evidence="9">
    <location>
        <position position="231"/>
    </location>
    <ligand>
        <name>substrate</name>
    </ligand>
</feature>
<dbReference type="Pfam" id="PF01979">
    <property type="entry name" value="Amidohydro_1"/>
    <property type="match status" value="1"/>
</dbReference>
<dbReference type="GO" id="GO:0106279">
    <property type="term" value="P:negative regulation of UDP-N-acetylglucosamine biosynthetic process"/>
    <property type="evidence" value="ECO:0007669"/>
    <property type="project" value="UniProtKB-ARBA"/>
</dbReference>
<proteinExistence type="inferred from homology"/>
<dbReference type="SUPFAM" id="SSF51556">
    <property type="entry name" value="Metallo-dependent hydrolases"/>
    <property type="match status" value="1"/>
</dbReference>
<dbReference type="InterPro" id="IPR011059">
    <property type="entry name" value="Metal-dep_hydrolase_composite"/>
</dbReference>
<dbReference type="GO" id="GO:0006046">
    <property type="term" value="P:N-acetylglucosamine catabolic process"/>
    <property type="evidence" value="ECO:0007669"/>
    <property type="project" value="TreeGrafter"/>
</dbReference>
<dbReference type="AlphaFoldDB" id="A0A023AX77"/>
<dbReference type="VEuPathDB" id="CryptoDB:GNI_176300"/>
<comment type="similarity">
    <text evidence="1">Belongs to the metallo-dependent hydrolases superfamily. NagA family.</text>
</comment>
<dbReference type="PIRSF" id="PIRSF038994">
    <property type="entry name" value="NagA"/>
    <property type="match status" value="1"/>
</dbReference>
<evidence type="ECO:0000256" key="9">
    <source>
        <dbReference type="PIRSR" id="PIRSR038994-2"/>
    </source>
</evidence>
<feature type="domain" description="Amidohydrolase-related" evidence="11">
    <location>
        <begin position="50"/>
        <end position="381"/>
    </location>
</feature>
<evidence type="ECO:0000259" key="11">
    <source>
        <dbReference type="Pfam" id="PF01979"/>
    </source>
</evidence>
<feature type="binding site" evidence="9">
    <location>
        <begin position="318"/>
        <end position="320"/>
    </location>
    <ligand>
        <name>substrate</name>
    </ligand>
</feature>
<dbReference type="FunFam" id="3.20.20.140:FF:000023">
    <property type="entry name" value="N-acetylglucosamine-6-phosphate deacetylase"/>
    <property type="match status" value="1"/>
</dbReference>
<evidence type="ECO:0000256" key="1">
    <source>
        <dbReference type="ARBA" id="ARBA00010716"/>
    </source>
</evidence>
<dbReference type="InterPro" id="IPR003764">
    <property type="entry name" value="GlcNAc_6-P_deAcase"/>
</dbReference>
<comment type="caution">
    <text evidence="12">The sequence shown here is derived from an EMBL/GenBank/DDBJ whole genome shotgun (WGS) entry which is preliminary data.</text>
</comment>
<organism evidence="12 13">
    <name type="scientific">Gregarina niphandrodes</name>
    <name type="common">Septate eugregarine</name>
    <dbReference type="NCBI Taxonomy" id="110365"/>
    <lineage>
        <taxon>Eukaryota</taxon>
        <taxon>Sar</taxon>
        <taxon>Alveolata</taxon>
        <taxon>Apicomplexa</taxon>
        <taxon>Conoidasida</taxon>
        <taxon>Gregarinasina</taxon>
        <taxon>Eugregarinorida</taxon>
        <taxon>Gregarinidae</taxon>
        <taxon>Gregarina</taxon>
    </lineage>
</organism>
<evidence type="ECO:0000256" key="8">
    <source>
        <dbReference type="PIRSR" id="PIRSR038994-1"/>
    </source>
</evidence>
<keyword evidence="5 12" id="KW-0378">Hydrolase</keyword>
<dbReference type="InterPro" id="IPR006680">
    <property type="entry name" value="Amidohydro-rel"/>
</dbReference>
<dbReference type="PANTHER" id="PTHR11113">
    <property type="entry name" value="N-ACETYLGLUCOSAMINE-6-PHOSPHATE DEACETYLASE"/>
    <property type="match status" value="1"/>
</dbReference>
<dbReference type="EMBL" id="AFNH02001326">
    <property type="protein sequence ID" value="EZG43336.1"/>
    <property type="molecule type" value="Genomic_DNA"/>
</dbReference>
<feature type="binding site" evidence="9">
    <location>
        <position position="258"/>
    </location>
    <ligand>
        <name>substrate</name>
    </ligand>
</feature>
<evidence type="ECO:0000256" key="3">
    <source>
        <dbReference type="ARBA" id="ARBA00018029"/>
    </source>
</evidence>
<accession>A0A023AX77</accession>
<dbReference type="Gene3D" id="2.30.40.10">
    <property type="entry name" value="Urease, subunit C, domain 1"/>
    <property type="match status" value="1"/>
</dbReference>
<dbReference type="GO" id="GO:0046872">
    <property type="term" value="F:metal ion binding"/>
    <property type="evidence" value="ECO:0007669"/>
    <property type="project" value="UniProtKB-KW"/>
</dbReference>
<dbReference type="GO" id="GO:0019262">
    <property type="term" value="P:N-acetylneuraminate catabolic process"/>
    <property type="evidence" value="ECO:0007669"/>
    <property type="project" value="UniProtKB-ARBA"/>
</dbReference>
<dbReference type="OMA" id="PWRESAI"/>
<evidence type="ECO:0000256" key="7">
    <source>
        <dbReference type="ARBA" id="ARBA00047647"/>
    </source>
</evidence>
<dbReference type="Gene3D" id="3.20.20.140">
    <property type="entry name" value="Metal-dependent hydrolases"/>
    <property type="match status" value="1"/>
</dbReference>
<keyword evidence="13" id="KW-1185">Reference proteome</keyword>
<feature type="binding site" evidence="9">
    <location>
        <begin position="223"/>
        <end position="224"/>
    </location>
    <ligand>
        <name>substrate</name>
    </ligand>
</feature>
<dbReference type="InterPro" id="IPR032466">
    <property type="entry name" value="Metal_Hydrolase"/>
</dbReference>
<evidence type="ECO:0000256" key="6">
    <source>
        <dbReference type="ARBA" id="ARBA00023277"/>
    </source>
</evidence>
<protein>
    <recommendedName>
        <fullName evidence="3">N-acetylglucosamine-6-phosphate deacetylase</fullName>
        <ecNumber evidence="2">3.5.1.25</ecNumber>
    </recommendedName>
</protein>
<comment type="cofactor">
    <cofactor evidence="10">
        <name>a divalent metal cation</name>
        <dbReference type="ChEBI" id="CHEBI:60240"/>
    </cofactor>
    <text evidence="10">Binds 1 divalent metal cation per subunit.</text>
</comment>
<evidence type="ECO:0000256" key="5">
    <source>
        <dbReference type="ARBA" id="ARBA00022801"/>
    </source>
</evidence>
<dbReference type="EC" id="3.5.1.25" evidence="2"/>
<dbReference type="eggNOG" id="KOG3892">
    <property type="taxonomic scope" value="Eukaryota"/>
</dbReference>
<reference evidence="12" key="1">
    <citation type="submission" date="2013-12" db="EMBL/GenBank/DDBJ databases">
        <authorList>
            <person name="Omoto C.K."/>
            <person name="Sibley D."/>
            <person name="Venepally P."/>
            <person name="Hadjithomas M."/>
            <person name="Karamycheva S."/>
            <person name="Brunk B."/>
            <person name="Roos D."/>
            <person name="Caler E."/>
            <person name="Lorenzi H."/>
        </authorList>
    </citation>
    <scope>NUCLEOTIDE SEQUENCE</scope>
</reference>
<evidence type="ECO:0000313" key="12">
    <source>
        <dbReference type="EMBL" id="EZG43336.1"/>
    </source>
</evidence>
<dbReference type="Proteomes" id="UP000019763">
    <property type="component" value="Unassembled WGS sequence"/>
</dbReference>
<comment type="catalytic activity">
    <reaction evidence="7">
        <text>N-acetyl-D-glucosamine 6-phosphate + H2O = D-glucosamine 6-phosphate + acetate</text>
        <dbReference type="Rhea" id="RHEA:22936"/>
        <dbReference type="ChEBI" id="CHEBI:15377"/>
        <dbReference type="ChEBI" id="CHEBI:30089"/>
        <dbReference type="ChEBI" id="CHEBI:57513"/>
        <dbReference type="ChEBI" id="CHEBI:58725"/>
        <dbReference type="EC" id="3.5.1.25"/>
    </reaction>
</comment>
<sequence>MGKVTHFFGCGILRGGKLVHEGLWIRDGVVVDPEEVQYTADVSIDCRGAIIAPGFIDIKLNGAMGVAFSNPETISEEKMKKVRAFLPYTGVTLFCPTVETSTKEAYGQVLPLLKKCAADPTEGAGILGVHLDGPFISIIGAHKKEAVRDFGETPGETIKEVYGNDIENVAIVTMAPELAKSSEAIRHFTRLGIKVSLGHSKADINTAEHAVRDGASMISHLFNAMPDFHHRDPGLVGLVTSDKIPRPLKFTIISDMYHVHPAALRMAYRIAPEALLLCTDGQAPLGLGPGEYDFNGTAVVVKEVDGRSVCYRAGSPTLYGSVCPLHRAVRNLGEITDCSLPYALEAVTKRPAEVMGIYPKKGSLEFGADADIVLLEPGTLNLVATFIAGQKCADNGLLGELQGVPITCEAPEYYSPTLKRTSLPEVPERLHSD</sequence>
<evidence type="ECO:0000256" key="10">
    <source>
        <dbReference type="PIRSR" id="PIRSR038994-3"/>
    </source>
</evidence>
<evidence type="ECO:0000256" key="4">
    <source>
        <dbReference type="ARBA" id="ARBA00022723"/>
    </source>
</evidence>
<gene>
    <name evidence="12" type="ORF">GNI_176300</name>
</gene>
<dbReference type="SUPFAM" id="SSF51338">
    <property type="entry name" value="Composite domain of metallo-dependent hydrolases"/>
    <property type="match status" value="1"/>
</dbReference>
<dbReference type="RefSeq" id="XP_011133407.1">
    <property type="nucleotide sequence ID" value="XM_011135105.1"/>
</dbReference>
<evidence type="ECO:0000313" key="13">
    <source>
        <dbReference type="Proteomes" id="UP000019763"/>
    </source>
</evidence>